<evidence type="ECO:0000313" key="2">
    <source>
        <dbReference type="EMBL" id="MFM0445444.1"/>
    </source>
</evidence>
<feature type="domain" description="DUF4224" evidence="1">
    <location>
        <begin position="6"/>
        <end position="50"/>
    </location>
</feature>
<name>A0ABW9C2L1_9BURK</name>
<dbReference type="InterPro" id="IPR025319">
    <property type="entry name" value="DUF4224"/>
</dbReference>
<protein>
    <submittedName>
        <fullName evidence="2">DUF4224 domain-containing protein</fullName>
    </submittedName>
</protein>
<dbReference type="Proteomes" id="UP001629288">
    <property type="component" value="Unassembled WGS sequence"/>
</dbReference>
<sequence length="72" mass="8010">MIGSMFLSPEELVELTGRRKRDSQAQTLRAMGIEHKVRADGKVVVLRRHVEQELGAHGRAAEVEAMPDWSAA</sequence>
<keyword evidence="3" id="KW-1185">Reference proteome</keyword>
<dbReference type="Pfam" id="PF13986">
    <property type="entry name" value="DUF4224"/>
    <property type="match status" value="1"/>
</dbReference>
<organism evidence="2 3">
    <name type="scientific">Paraburkholderia strydomiana</name>
    <dbReference type="NCBI Taxonomy" id="1245417"/>
    <lineage>
        <taxon>Bacteria</taxon>
        <taxon>Pseudomonadati</taxon>
        <taxon>Pseudomonadota</taxon>
        <taxon>Betaproteobacteria</taxon>
        <taxon>Burkholderiales</taxon>
        <taxon>Burkholderiaceae</taxon>
        <taxon>Paraburkholderia</taxon>
    </lineage>
</organism>
<accession>A0ABW9C2L1</accession>
<evidence type="ECO:0000313" key="3">
    <source>
        <dbReference type="Proteomes" id="UP001629288"/>
    </source>
</evidence>
<reference evidence="2 3" key="1">
    <citation type="journal article" date="2024" name="Chem. Sci.">
        <title>Discovery of megapolipeptins by genome mining of a Burkholderiales bacteria collection.</title>
        <authorList>
            <person name="Paulo B.S."/>
            <person name="Recchia M.J.J."/>
            <person name="Lee S."/>
            <person name="Fergusson C.H."/>
            <person name="Romanowski S.B."/>
            <person name="Hernandez A."/>
            <person name="Krull N."/>
            <person name="Liu D.Y."/>
            <person name="Cavanagh H."/>
            <person name="Bos A."/>
            <person name="Gray C.A."/>
            <person name="Murphy B.T."/>
            <person name="Linington R.G."/>
            <person name="Eustaquio A.S."/>
        </authorList>
    </citation>
    <scope>NUCLEOTIDE SEQUENCE [LARGE SCALE GENOMIC DNA]</scope>
    <source>
        <strain evidence="2 3">RL17-379-BIB-C</strain>
    </source>
</reference>
<comment type="caution">
    <text evidence="2">The sequence shown here is derived from an EMBL/GenBank/DDBJ whole genome shotgun (WGS) entry which is preliminary data.</text>
</comment>
<dbReference type="EMBL" id="JAQQDH010000005">
    <property type="protein sequence ID" value="MFM0445444.1"/>
    <property type="molecule type" value="Genomic_DNA"/>
</dbReference>
<gene>
    <name evidence="2" type="ORF">PQR00_17770</name>
</gene>
<proteinExistence type="predicted"/>
<dbReference type="RefSeq" id="WP_408130101.1">
    <property type="nucleotide sequence ID" value="NZ_JAQQDH010000005.1"/>
</dbReference>
<evidence type="ECO:0000259" key="1">
    <source>
        <dbReference type="Pfam" id="PF13986"/>
    </source>
</evidence>